<feature type="region of interest" description="Disordered" evidence="1">
    <location>
        <begin position="1"/>
        <end position="155"/>
    </location>
</feature>
<protein>
    <submittedName>
        <fullName evidence="2">Uncharacterized protein</fullName>
    </submittedName>
</protein>
<gene>
    <name evidence="2" type="ORF">LY79DRAFT_528567</name>
</gene>
<feature type="compositionally biased region" description="Low complexity" evidence="1">
    <location>
        <begin position="93"/>
        <end position="106"/>
    </location>
</feature>
<feature type="compositionally biased region" description="Polar residues" evidence="1">
    <location>
        <begin position="66"/>
        <end position="76"/>
    </location>
</feature>
<feature type="compositionally biased region" description="Basic residues" evidence="1">
    <location>
        <begin position="138"/>
        <end position="155"/>
    </location>
</feature>
<accession>A0AAD8UXS4</accession>
<evidence type="ECO:0000256" key="1">
    <source>
        <dbReference type="SAM" id="MobiDB-lite"/>
    </source>
</evidence>
<evidence type="ECO:0000313" key="2">
    <source>
        <dbReference type="EMBL" id="KAK1569491.1"/>
    </source>
</evidence>
<organism evidence="2 3">
    <name type="scientific">Colletotrichum navitas</name>
    <dbReference type="NCBI Taxonomy" id="681940"/>
    <lineage>
        <taxon>Eukaryota</taxon>
        <taxon>Fungi</taxon>
        <taxon>Dikarya</taxon>
        <taxon>Ascomycota</taxon>
        <taxon>Pezizomycotina</taxon>
        <taxon>Sordariomycetes</taxon>
        <taxon>Hypocreomycetidae</taxon>
        <taxon>Glomerellales</taxon>
        <taxon>Glomerellaceae</taxon>
        <taxon>Colletotrichum</taxon>
        <taxon>Colletotrichum graminicola species complex</taxon>
    </lineage>
</organism>
<dbReference type="AlphaFoldDB" id="A0AAD8UXS4"/>
<reference evidence="2" key="1">
    <citation type="submission" date="2021-06" db="EMBL/GenBank/DDBJ databases">
        <title>Comparative genomics, transcriptomics and evolutionary studies reveal genomic signatures of adaptation to plant cell wall in hemibiotrophic fungi.</title>
        <authorList>
            <consortium name="DOE Joint Genome Institute"/>
            <person name="Baroncelli R."/>
            <person name="Diaz J.F."/>
            <person name="Benocci T."/>
            <person name="Peng M."/>
            <person name="Battaglia E."/>
            <person name="Haridas S."/>
            <person name="Andreopoulos W."/>
            <person name="Labutti K."/>
            <person name="Pangilinan J."/>
            <person name="Floch G.L."/>
            <person name="Makela M.R."/>
            <person name="Henrissat B."/>
            <person name="Grigoriev I.V."/>
            <person name="Crouch J.A."/>
            <person name="De Vries R.P."/>
            <person name="Sukno S.A."/>
            <person name="Thon M.R."/>
        </authorList>
    </citation>
    <scope>NUCLEOTIDE SEQUENCE</scope>
    <source>
        <strain evidence="2">CBS 125086</strain>
    </source>
</reference>
<evidence type="ECO:0000313" key="3">
    <source>
        <dbReference type="Proteomes" id="UP001230504"/>
    </source>
</evidence>
<dbReference type="Proteomes" id="UP001230504">
    <property type="component" value="Unassembled WGS sequence"/>
</dbReference>
<dbReference type="RefSeq" id="XP_060407730.1">
    <property type="nucleotide sequence ID" value="XM_060556045.1"/>
</dbReference>
<comment type="caution">
    <text evidence="2">The sequence shown here is derived from an EMBL/GenBank/DDBJ whole genome shotgun (WGS) entry which is preliminary data.</text>
</comment>
<keyword evidence="3" id="KW-1185">Reference proteome</keyword>
<dbReference type="EMBL" id="JAHLJV010000133">
    <property type="protein sequence ID" value="KAK1569491.1"/>
    <property type="molecule type" value="Genomic_DNA"/>
</dbReference>
<name>A0AAD8UXS4_9PEZI</name>
<proteinExistence type="predicted"/>
<dbReference type="GeneID" id="85440285"/>
<sequence>MAPTPPPRPLHEAPLDPVCPKTPTNANFSRKLPSRGSPSPHNPYGHSKTPSRSEALHSQPVLPFYPTQTPEPSTYDSHYDHSRTSSRSEALHSQPVQSIQPIQPSQTLAPAADIHPDSMLPMTRRVSPIVLPNLHSKFSTRVKRDPKKRLSSHPI</sequence>